<feature type="transmembrane region" description="Helical" evidence="9">
    <location>
        <begin position="151"/>
        <end position="168"/>
    </location>
</feature>
<reference evidence="12" key="1">
    <citation type="submission" date="2016-10" db="EMBL/GenBank/DDBJ databases">
        <authorList>
            <person name="Varghese N."/>
            <person name="Submissions S."/>
        </authorList>
    </citation>
    <scope>NUCLEOTIDE SEQUENCE [LARGE SCALE GENOMIC DNA]</scope>
    <source>
        <strain evidence="12">DSM 27982</strain>
    </source>
</reference>
<dbReference type="PANTHER" id="PTHR23502:SF132">
    <property type="entry name" value="POLYAMINE TRANSPORTER 2-RELATED"/>
    <property type="match status" value="1"/>
</dbReference>
<gene>
    <name evidence="11" type="ORF">SAMN05216355_10776</name>
</gene>
<dbReference type="PROSITE" id="PS00216">
    <property type="entry name" value="SUGAR_TRANSPORT_1"/>
    <property type="match status" value="1"/>
</dbReference>
<feature type="transmembrane region" description="Helical" evidence="9">
    <location>
        <begin position="397"/>
        <end position="417"/>
    </location>
</feature>
<organism evidence="11 12">
    <name type="scientific">Actinomyces ruminicola</name>
    <dbReference type="NCBI Taxonomy" id="332524"/>
    <lineage>
        <taxon>Bacteria</taxon>
        <taxon>Bacillati</taxon>
        <taxon>Actinomycetota</taxon>
        <taxon>Actinomycetes</taxon>
        <taxon>Actinomycetales</taxon>
        <taxon>Actinomycetaceae</taxon>
        <taxon>Actinomyces</taxon>
    </lineage>
</organism>
<keyword evidence="4" id="KW-1003">Cell membrane</keyword>
<dbReference type="SUPFAM" id="SSF103473">
    <property type="entry name" value="MFS general substrate transporter"/>
    <property type="match status" value="1"/>
</dbReference>
<feature type="region of interest" description="Disordered" evidence="8">
    <location>
        <begin position="1"/>
        <end position="26"/>
    </location>
</feature>
<evidence type="ECO:0000256" key="2">
    <source>
        <dbReference type="ARBA" id="ARBA00006236"/>
    </source>
</evidence>
<dbReference type="CDD" id="cd17320">
    <property type="entry name" value="MFS_MdfA_MDR_like"/>
    <property type="match status" value="1"/>
</dbReference>
<keyword evidence="3" id="KW-0813">Transport</keyword>
<proteinExistence type="inferred from homology"/>
<dbReference type="Gene3D" id="1.20.1720.10">
    <property type="entry name" value="Multidrug resistance protein D"/>
    <property type="match status" value="1"/>
</dbReference>
<evidence type="ECO:0000256" key="3">
    <source>
        <dbReference type="ARBA" id="ARBA00022448"/>
    </source>
</evidence>
<evidence type="ECO:0000259" key="10">
    <source>
        <dbReference type="PROSITE" id="PS50850"/>
    </source>
</evidence>
<feature type="transmembrane region" description="Helical" evidence="9">
    <location>
        <begin position="52"/>
        <end position="71"/>
    </location>
</feature>
<dbReference type="Proteomes" id="UP000198541">
    <property type="component" value="Unassembled WGS sequence"/>
</dbReference>
<sequence length="496" mass="50076">MTAFPSTDPSPELRGEGAAPQAVGAGTHDGMAADAHAVGSADSRDAGVRTSFAPSLLISLAALAAIAPLATDAYLPAFNHMAADLGVSASTTQLTLTAFLVGVALGQLSIGVLSDRFGRRPLLLWGSVLAFVAGVGTAVAPSAAVLLAARFLQGLGGAAGMVLGRAVISDRSRGITAARALSLVMAIQGIAPVVAPILGGALVGPVGWRGILAVVAAFQGLLVLLVAAWVPETLPAQRRHEGGLGVLIEGTRALGKDRVFVRLTIINALVYALLTSYLSAAPFMMQGVLGMSTAAYTSVFAVCGLMVTVTVAVCGAAAKRISPERQIRMGLIAVLVVDVVFAAVCLLRLSAPVSSTPLMIVTIALFIGHVMTLGICMGNLPAVALGRTGRWAGTGSALLGFVQFIFGGTASPLVGLTGHASGVAFGVTILVLALAANVLAVFGVRSRGEKERQRAAAEARRAARLGRDQLAAQAAPAYDVADAAVDVDSDTGVPGA</sequence>
<dbReference type="InterPro" id="IPR004812">
    <property type="entry name" value="Efflux_drug-R_Bcr/CmlA"/>
</dbReference>
<dbReference type="GO" id="GO:1990961">
    <property type="term" value="P:xenobiotic detoxification by transmembrane export across the plasma membrane"/>
    <property type="evidence" value="ECO:0007669"/>
    <property type="project" value="InterPro"/>
</dbReference>
<evidence type="ECO:0000256" key="1">
    <source>
        <dbReference type="ARBA" id="ARBA00004651"/>
    </source>
</evidence>
<evidence type="ECO:0000313" key="11">
    <source>
        <dbReference type="EMBL" id="SDN58831.1"/>
    </source>
</evidence>
<evidence type="ECO:0000256" key="4">
    <source>
        <dbReference type="ARBA" id="ARBA00022475"/>
    </source>
</evidence>
<comment type="similarity">
    <text evidence="2">Belongs to the major facilitator superfamily. Bcr/CmlA family.</text>
</comment>
<feature type="transmembrane region" description="Helical" evidence="9">
    <location>
        <begin position="259"/>
        <end position="278"/>
    </location>
</feature>
<dbReference type="STRING" id="332524.SAMN04487766_10198"/>
<dbReference type="EMBL" id="FNIM01000007">
    <property type="protein sequence ID" value="SDN58831.1"/>
    <property type="molecule type" value="Genomic_DNA"/>
</dbReference>
<dbReference type="PROSITE" id="PS50850">
    <property type="entry name" value="MFS"/>
    <property type="match status" value="1"/>
</dbReference>
<evidence type="ECO:0000256" key="9">
    <source>
        <dbReference type="SAM" id="Phobius"/>
    </source>
</evidence>
<dbReference type="GO" id="GO:0042910">
    <property type="term" value="F:xenobiotic transmembrane transporter activity"/>
    <property type="evidence" value="ECO:0007669"/>
    <property type="project" value="InterPro"/>
</dbReference>
<keyword evidence="5 9" id="KW-0812">Transmembrane</keyword>
<evidence type="ECO:0000256" key="6">
    <source>
        <dbReference type="ARBA" id="ARBA00022989"/>
    </source>
</evidence>
<dbReference type="AlphaFoldDB" id="A0A1H0CM37"/>
<evidence type="ECO:0000313" key="12">
    <source>
        <dbReference type="Proteomes" id="UP000198541"/>
    </source>
</evidence>
<dbReference type="GO" id="GO:0005886">
    <property type="term" value="C:plasma membrane"/>
    <property type="evidence" value="ECO:0007669"/>
    <property type="project" value="UniProtKB-SubCell"/>
</dbReference>
<keyword evidence="7 9" id="KW-0472">Membrane</keyword>
<feature type="transmembrane region" description="Helical" evidence="9">
    <location>
        <begin position="91"/>
        <end position="110"/>
    </location>
</feature>
<feature type="transmembrane region" description="Helical" evidence="9">
    <location>
        <begin position="122"/>
        <end position="145"/>
    </location>
</feature>
<accession>A0A1H0CM37</accession>
<feature type="domain" description="Major facilitator superfamily (MFS) profile" evidence="10">
    <location>
        <begin position="56"/>
        <end position="451"/>
    </location>
</feature>
<protein>
    <submittedName>
        <fullName evidence="11">MFS transporter, DHA1 family, bicyclomycin/chloramphenicol resistance protein</fullName>
    </submittedName>
</protein>
<evidence type="ECO:0000256" key="8">
    <source>
        <dbReference type="SAM" id="MobiDB-lite"/>
    </source>
</evidence>
<dbReference type="InterPro" id="IPR011701">
    <property type="entry name" value="MFS"/>
</dbReference>
<dbReference type="RefSeq" id="WP_281241805.1">
    <property type="nucleotide sequence ID" value="NZ_FNIM01000007.1"/>
</dbReference>
<evidence type="ECO:0000256" key="7">
    <source>
        <dbReference type="ARBA" id="ARBA00023136"/>
    </source>
</evidence>
<feature type="transmembrane region" description="Helical" evidence="9">
    <location>
        <begin position="210"/>
        <end position="230"/>
    </location>
</feature>
<dbReference type="InterPro" id="IPR020846">
    <property type="entry name" value="MFS_dom"/>
</dbReference>
<dbReference type="InterPro" id="IPR005829">
    <property type="entry name" value="Sugar_transporter_CS"/>
</dbReference>
<evidence type="ECO:0000256" key="5">
    <source>
        <dbReference type="ARBA" id="ARBA00022692"/>
    </source>
</evidence>
<comment type="subcellular location">
    <subcellularLocation>
        <location evidence="1">Cell membrane</location>
        <topology evidence="1">Multi-pass membrane protein</topology>
    </subcellularLocation>
</comment>
<keyword evidence="12" id="KW-1185">Reference proteome</keyword>
<dbReference type="Pfam" id="PF07690">
    <property type="entry name" value="MFS_1"/>
    <property type="match status" value="1"/>
</dbReference>
<feature type="transmembrane region" description="Helical" evidence="9">
    <location>
        <begin position="357"/>
        <end position="385"/>
    </location>
</feature>
<feature type="transmembrane region" description="Helical" evidence="9">
    <location>
        <begin position="330"/>
        <end position="351"/>
    </location>
</feature>
<name>A0A1H0CM37_9ACTO</name>
<dbReference type="PANTHER" id="PTHR23502">
    <property type="entry name" value="MAJOR FACILITATOR SUPERFAMILY"/>
    <property type="match status" value="1"/>
</dbReference>
<feature type="transmembrane region" description="Helical" evidence="9">
    <location>
        <begin position="180"/>
        <end position="204"/>
    </location>
</feature>
<feature type="transmembrane region" description="Helical" evidence="9">
    <location>
        <begin position="423"/>
        <end position="444"/>
    </location>
</feature>
<dbReference type="NCBIfam" id="TIGR00710">
    <property type="entry name" value="efflux_Bcr_CflA"/>
    <property type="match status" value="1"/>
</dbReference>
<feature type="transmembrane region" description="Helical" evidence="9">
    <location>
        <begin position="298"/>
        <end position="318"/>
    </location>
</feature>
<dbReference type="InterPro" id="IPR036259">
    <property type="entry name" value="MFS_trans_sf"/>
</dbReference>
<keyword evidence="6 9" id="KW-1133">Transmembrane helix</keyword>